<dbReference type="Pfam" id="PF00528">
    <property type="entry name" value="BPD_transp_1"/>
    <property type="match status" value="1"/>
</dbReference>
<dbReference type="SUPFAM" id="SSF161098">
    <property type="entry name" value="MetI-like"/>
    <property type="match status" value="1"/>
</dbReference>
<dbReference type="PANTHER" id="PTHR30614">
    <property type="entry name" value="MEMBRANE COMPONENT OF AMINO ACID ABC TRANSPORTER"/>
    <property type="match status" value="1"/>
</dbReference>
<dbReference type="GO" id="GO:0043190">
    <property type="term" value="C:ATP-binding cassette (ABC) transporter complex"/>
    <property type="evidence" value="ECO:0007669"/>
    <property type="project" value="InterPro"/>
</dbReference>
<dbReference type="PANTHER" id="PTHR30614:SF0">
    <property type="entry name" value="L-CYSTINE TRANSPORT SYSTEM PERMEASE PROTEIN TCYL"/>
    <property type="match status" value="1"/>
</dbReference>
<reference evidence="11 12" key="1">
    <citation type="submission" date="2017-10" db="EMBL/GenBank/DDBJ databases">
        <title>Genomics of the genus Arcobacter.</title>
        <authorList>
            <person name="Perez-Cataluna A."/>
            <person name="Figueras M.J."/>
        </authorList>
    </citation>
    <scope>NUCLEOTIDE SEQUENCE [LARGE SCALE GENOMIC DNA]</scope>
    <source>
        <strain evidence="11 12">DSM 24636</strain>
    </source>
</reference>
<comment type="similarity">
    <text evidence="2">Belongs to the binding-protein-dependent transport system permease family. HisMQ subfamily.</text>
</comment>
<keyword evidence="4" id="KW-1003">Cell membrane</keyword>
<evidence type="ECO:0000256" key="6">
    <source>
        <dbReference type="ARBA" id="ARBA00022970"/>
    </source>
</evidence>
<feature type="transmembrane region" description="Helical" evidence="9">
    <location>
        <begin position="58"/>
        <end position="81"/>
    </location>
</feature>
<keyword evidence="8 9" id="KW-0472">Membrane</keyword>
<feature type="domain" description="ABC transmembrane type-1" evidence="10">
    <location>
        <begin position="22"/>
        <end position="210"/>
    </location>
</feature>
<evidence type="ECO:0000313" key="12">
    <source>
        <dbReference type="Proteomes" id="UP000290191"/>
    </source>
</evidence>
<feature type="transmembrane region" description="Helical" evidence="9">
    <location>
        <begin position="192"/>
        <end position="210"/>
    </location>
</feature>
<keyword evidence="7 9" id="KW-1133">Transmembrane helix</keyword>
<protein>
    <submittedName>
        <fullName evidence="11">Ectoine/hydroxyectoine ABC transporter permease subunit EhuD</fullName>
    </submittedName>
</protein>
<dbReference type="STRING" id="877500.GCA_000935065_01231"/>
<dbReference type="CDD" id="cd06261">
    <property type="entry name" value="TM_PBP2"/>
    <property type="match status" value="1"/>
</dbReference>
<keyword evidence="12" id="KW-1185">Reference proteome</keyword>
<gene>
    <name evidence="11" type="primary">ehuD</name>
    <name evidence="11" type="ORF">CRV06_12510</name>
</gene>
<comment type="caution">
    <text evidence="11">The sequence shown here is derived from an EMBL/GenBank/DDBJ whole genome shotgun (WGS) entry which is preliminary data.</text>
</comment>
<evidence type="ECO:0000256" key="7">
    <source>
        <dbReference type="ARBA" id="ARBA00022989"/>
    </source>
</evidence>
<dbReference type="InterPro" id="IPR010065">
    <property type="entry name" value="AA_ABC_transptr_permease_3TM"/>
</dbReference>
<keyword evidence="6" id="KW-0029">Amino-acid transport</keyword>
<dbReference type="PROSITE" id="PS50928">
    <property type="entry name" value="ABC_TM1"/>
    <property type="match status" value="1"/>
</dbReference>
<dbReference type="OrthoDB" id="3181282at2"/>
<feature type="transmembrane region" description="Helical" evidence="9">
    <location>
        <begin position="24"/>
        <end position="46"/>
    </location>
</feature>
<evidence type="ECO:0000256" key="3">
    <source>
        <dbReference type="ARBA" id="ARBA00022448"/>
    </source>
</evidence>
<evidence type="ECO:0000259" key="10">
    <source>
        <dbReference type="PROSITE" id="PS50928"/>
    </source>
</evidence>
<dbReference type="RefSeq" id="WP_129082747.1">
    <property type="nucleotide sequence ID" value="NZ_CP041070.1"/>
</dbReference>
<organism evidence="11 12">
    <name type="scientific">Halarcobacter anaerophilus</name>
    <dbReference type="NCBI Taxonomy" id="877500"/>
    <lineage>
        <taxon>Bacteria</taxon>
        <taxon>Pseudomonadati</taxon>
        <taxon>Campylobacterota</taxon>
        <taxon>Epsilonproteobacteria</taxon>
        <taxon>Campylobacterales</taxon>
        <taxon>Arcobacteraceae</taxon>
        <taxon>Halarcobacter</taxon>
    </lineage>
</organism>
<dbReference type="AlphaFoldDB" id="A0A4Q0XZP0"/>
<evidence type="ECO:0000256" key="8">
    <source>
        <dbReference type="ARBA" id="ARBA00023136"/>
    </source>
</evidence>
<evidence type="ECO:0000256" key="2">
    <source>
        <dbReference type="ARBA" id="ARBA00010072"/>
    </source>
</evidence>
<dbReference type="Proteomes" id="UP000290191">
    <property type="component" value="Unassembled WGS sequence"/>
</dbReference>
<sequence length="225" mass="25359">MDELYWDWDYTKEILPDLLDALHITINATLIGSLIALILGLVFALLRRSKYKIISKSTGFIIEFVRSTPLLVQIYFLYYVFPDYGVDMSPFMTGVIAIALHYAAYMSEVYRTGIEGIDNGQWEASIALNLSPYRTYKDVIIPQAIPPVIPALGNYIVAMFKETPQLSAITVLEMMQMAKILGSENFRYLEPFTIVGLLFLLISLVAAFCIKKVEKALPKNGIALK</sequence>
<dbReference type="InterPro" id="IPR043429">
    <property type="entry name" value="ArtM/GltK/GlnP/TcyL/YhdX-like"/>
</dbReference>
<dbReference type="Gene3D" id="1.10.3720.10">
    <property type="entry name" value="MetI-like"/>
    <property type="match status" value="1"/>
</dbReference>
<evidence type="ECO:0000256" key="9">
    <source>
        <dbReference type="RuleBase" id="RU363032"/>
    </source>
</evidence>
<dbReference type="InterPro" id="IPR035906">
    <property type="entry name" value="MetI-like_sf"/>
</dbReference>
<proteinExistence type="inferred from homology"/>
<comment type="subcellular location">
    <subcellularLocation>
        <location evidence="1">Cell inner membrane</location>
        <topology evidence="1">Multi-pass membrane protein</topology>
    </subcellularLocation>
    <subcellularLocation>
        <location evidence="9">Cell membrane</location>
        <topology evidence="9">Multi-pass membrane protein</topology>
    </subcellularLocation>
</comment>
<dbReference type="EMBL" id="PDKO01000012">
    <property type="protein sequence ID" value="RXJ61809.1"/>
    <property type="molecule type" value="Genomic_DNA"/>
</dbReference>
<evidence type="ECO:0000256" key="4">
    <source>
        <dbReference type="ARBA" id="ARBA00022475"/>
    </source>
</evidence>
<dbReference type="GO" id="GO:0006865">
    <property type="term" value="P:amino acid transport"/>
    <property type="evidence" value="ECO:0007669"/>
    <property type="project" value="UniProtKB-KW"/>
</dbReference>
<name>A0A4Q0XZP0_9BACT</name>
<dbReference type="InterPro" id="IPR000515">
    <property type="entry name" value="MetI-like"/>
</dbReference>
<dbReference type="GO" id="GO:0022857">
    <property type="term" value="F:transmembrane transporter activity"/>
    <property type="evidence" value="ECO:0007669"/>
    <property type="project" value="InterPro"/>
</dbReference>
<evidence type="ECO:0000313" key="11">
    <source>
        <dbReference type="EMBL" id="RXJ61809.1"/>
    </source>
</evidence>
<dbReference type="NCBIfam" id="TIGR01726">
    <property type="entry name" value="HEQRo_perm_3TM"/>
    <property type="match status" value="1"/>
</dbReference>
<keyword evidence="3 9" id="KW-0813">Transport</keyword>
<accession>A0A4Q0XZP0</accession>
<dbReference type="NCBIfam" id="TIGR03003">
    <property type="entry name" value="ectoine_ehuD"/>
    <property type="match status" value="1"/>
</dbReference>
<keyword evidence="5 9" id="KW-0812">Transmembrane</keyword>
<evidence type="ECO:0000256" key="1">
    <source>
        <dbReference type="ARBA" id="ARBA00004429"/>
    </source>
</evidence>
<evidence type="ECO:0000256" key="5">
    <source>
        <dbReference type="ARBA" id="ARBA00022692"/>
    </source>
</evidence>
<dbReference type="InterPro" id="IPR014341">
    <property type="entry name" value="Ectoine_EhuD"/>
</dbReference>